<accession>A0A2T3KLX1</accession>
<organism evidence="1 2">
    <name type="scientific">Photobacterium kishitanii</name>
    <dbReference type="NCBI Taxonomy" id="318456"/>
    <lineage>
        <taxon>Bacteria</taxon>
        <taxon>Pseudomonadati</taxon>
        <taxon>Pseudomonadota</taxon>
        <taxon>Gammaproteobacteria</taxon>
        <taxon>Vibrionales</taxon>
        <taxon>Vibrionaceae</taxon>
        <taxon>Photobacterium</taxon>
    </lineage>
</organism>
<dbReference type="InterPro" id="IPR058630">
    <property type="entry name" value="T4_Y16D"/>
</dbReference>
<sequence length="216" mass="24320">MFKHYISAPAEKFQIKFKDSIEEITVVKLDQAPSYFKQIVDLLESKSIHLKTMNKIGFIDINGTFKNKVESLEIVAASHQVINEELLANSTELTEEALVNLKNSDGSNKRFVLCASNIFNVFDEQNEFIGSLTLNDCQHYGKSIQSIVFALINFGFTIVPDHQANECGEGFIDNYGKYLTRSEAYTIAKLSDQPFNDTYTLSGNLLDSSCIRHIAK</sequence>
<evidence type="ECO:0000313" key="2">
    <source>
        <dbReference type="Proteomes" id="UP000241426"/>
    </source>
</evidence>
<dbReference type="AlphaFoldDB" id="A0A2T3KLX1"/>
<evidence type="ECO:0000313" key="1">
    <source>
        <dbReference type="EMBL" id="PSV00698.1"/>
    </source>
</evidence>
<protein>
    <submittedName>
        <fullName evidence="1">Uncharacterized protein</fullName>
    </submittedName>
</protein>
<dbReference type="Pfam" id="PF26092">
    <property type="entry name" value="T4_Y16D"/>
    <property type="match status" value="1"/>
</dbReference>
<gene>
    <name evidence="1" type="ORF">C9J27_06035</name>
</gene>
<reference evidence="1 2" key="1">
    <citation type="submission" date="2018-01" db="EMBL/GenBank/DDBJ databases">
        <title>Whole genome sequencing of Histamine producing bacteria.</title>
        <authorList>
            <person name="Butler K."/>
        </authorList>
    </citation>
    <scope>NUCLEOTIDE SEQUENCE [LARGE SCALE GENOMIC DNA]</scope>
    <source>
        <strain evidence="1 2">FS-7.2</strain>
    </source>
</reference>
<name>A0A2T3KLX1_9GAMM</name>
<proteinExistence type="predicted"/>
<comment type="caution">
    <text evidence="1">The sequence shown here is derived from an EMBL/GenBank/DDBJ whole genome shotgun (WGS) entry which is preliminary data.</text>
</comment>
<dbReference type="EMBL" id="PYNF01000003">
    <property type="protein sequence ID" value="PSV00698.1"/>
    <property type="molecule type" value="Genomic_DNA"/>
</dbReference>
<dbReference type="Proteomes" id="UP000241426">
    <property type="component" value="Unassembled WGS sequence"/>
</dbReference>